<sequence length="186" mass="20142">MARRKGPGARPHVLQWNVNSLRARHAELKDLLLQGTLNSDVLALQETRVPVDAARLPGYTGYAGCSSCPLQTCSAAPCLDSSHPQERPRAAIYVRSNLPHTVLDVASPDMSPMEVSANRVRLGGKDTSVASVYVPPSVPWDPSCLTALYSRLGKDTLICDDFNAHHRDWGSQTTTSRGCWPTPPAA</sequence>
<evidence type="ECO:0000259" key="1">
    <source>
        <dbReference type="Pfam" id="PF03372"/>
    </source>
</evidence>
<proteinExistence type="predicted"/>
<reference evidence="2 3" key="1">
    <citation type="journal article" date="2023" name="Arcadia Sci">
        <title>De novo assembly of a long-read Amblyomma americanum tick genome.</title>
        <authorList>
            <person name="Chou S."/>
            <person name="Poskanzer K.E."/>
            <person name="Rollins M."/>
            <person name="Thuy-Boun P.S."/>
        </authorList>
    </citation>
    <scope>NUCLEOTIDE SEQUENCE [LARGE SCALE GENOMIC DNA]</scope>
    <source>
        <strain evidence="2">F_SG_1</strain>
        <tissue evidence="2">Salivary glands</tissue>
    </source>
</reference>
<dbReference type="GO" id="GO:0003824">
    <property type="term" value="F:catalytic activity"/>
    <property type="evidence" value="ECO:0007669"/>
    <property type="project" value="InterPro"/>
</dbReference>
<evidence type="ECO:0000313" key="2">
    <source>
        <dbReference type="EMBL" id="KAK8754934.1"/>
    </source>
</evidence>
<dbReference type="InterPro" id="IPR005135">
    <property type="entry name" value="Endo/exonuclease/phosphatase"/>
</dbReference>
<comment type="caution">
    <text evidence="2">The sequence shown here is derived from an EMBL/GenBank/DDBJ whole genome shotgun (WGS) entry which is preliminary data.</text>
</comment>
<dbReference type="Pfam" id="PF03372">
    <property type="entry name" value="Exo_endo_phos"/>
    <property type="match status" value="1"/>
</dbReference>
<feature type="domain" description="Endonuclease/exonuclease/phosphatase" evidence="1">
    <location>
        <begin position="14"/>
        <end position="181"/>
    </location>
</feature>
<evidence type="ECO:0000313" key="3">
    <source>
        <dbReference type="Proteomes" id="UP001321473"/>
    </source>
</evidence>
<dbReference type="EMBL" id="JARKHS020036832">
    <property type="protein sequence ID" value="KAK8754934.1"/>
    <property type="molecule type" value="Genomic_DNA"/>
</dbReference>
<keyword evidence="3" id="KW-1185">Reference proteome</keyword>
<name>A0AAQ4CXJ4_AMBAM</name>
<dbReference type="SUPFAM" id="SSF56219">
    <property type="entry name" value="DNase I-like"/>
    <property type="match status" value="1"/>
</dbReference>
<dbReference type="Gene3D" id="3.60.10.10">
    <property type="entry name" value="Endonuclease/exonuclease/phosphatase"/>
    <property type="match status" value="1"/>
</dbReference>
<dbReference type="Proteomes" id="UP001321473">
    <property type="component" value="Unassembled WGS sequence"/>
</dbReference>
<accession>A0AAQ4CXJ4</accession>
<dbReference type="AlphaFoldDB" id="A0AAQ4CXJ4"/>
<protein>
    <recommendedName>
        <fullName evidence="1">Endonuclease/exonuclease/phosphatase domain-containing protein</fullName>
    </recommendedName>
</protein>
<dbReference type="InterPro" id="IPR036691">
    <property type="entry name" value="Endo/exonu/phosph_ase_sf"/>
</dbReference>
<organism evidence="2 3">
    <name type="scientific">Amblyomma americanum</name>
    <name type="common">Lone star tick</name>
    <dbReference type="NCBI Taxonomy" id="6943"/>
    <lineage>
        <taxon>Eukaryota</taxon>
        <taxon>Metazoa</taxon>
        <taxon>Ecdysozoa</taxon>
        <taxon>Arthropoda</taxon>
        <taxon>Chelicerata</taxon>
        <taxon>Arachnida</taxon>
        <taxon>Acari</taxon>
        <taxon>Parasitiformes</taxon>
        <taxon>Ixodida</taxon>
        <taxon>Ixodoidea</taxon>
        <taxon>Ixodidae</taxon>
        <taxon>Amblyomminae</taxon>
        <taxon>Amblyomma</taxon>
    </lineage>
</organism>
<gene>
    <name evidence="2" type="ORF">V5799_002364</name>
</gene>